<feature type="domain" description="Alpha/beta hydrolase fold-3" evidence="2">
    <location>
        <begin position="81"/>
        <end position="291"/>
    </location>
</feature>
<dbReference type="PANTHER" id="PTHR48081:SF8">
    <property type="entry name" value="ALPHA_BETA HYDROLASE FOLD-3 DOMAIN-CONTAINING PROTEIN-RELATED"/>
    <property type="match status" value="1"/>
</dbReference>
<dbReference type="InterPro" id="IPR050300">
    <property type="entry name" value="GDXG_lipolytic_enzyme"/>
</dbReference>
<keyword evidence="4" id="KW-1185">Reference proteome</keyword>
<dbReference type="STRING" id="1108045.GORHZ_171_00310"/>
<dbReference type="PANTHER" id="PTHR48081">
    <property type="entry name" value="AB HYDROLASE SUPERFAMILY PROTEIN C4A8.06C"/>
    <property type="match status" value="1"/>
</dbReference>
<proteinExistence type="predicted"/>
<gene>
    <name evidence="3" type="primary">her</name>
    <name evidence="3" type="ORF">GORHZ_171_00310</name>
</gene>
<evidence type="ECO:0000313" key="4">
    <source>
        <dbReference type="Proteomes" id="UP000008363"/>
    </source>
</evidence>
<dbReference type="Proteomes" id="UP000008363">
    <property type="component" value="Unassembled WGS sequence"/>
</dbReference>
<evidence type="ECO:0000259" key="2">
    <source>
        <dbReference type="Pfam" id="PF07859"/>
    </source>
</evidence>
<dbReference type="AlphaFoldDB" id="K6V832"/>
<dbReference type="eggNOG" id="COG0657">
    <property type="taxonomic scope" value="Bacteria"/>
</dbReference>
<name>K6V832_9ACTN</name>
<evidence type="ECO:0000313" key="3">
    <source>
        <dbReference type="EMBL" id="GAB92358.1"/>
    </source>
</evidence>
<dbReference type="Pfam" id="PF07859">
    <property type="entry name" value="Abhydrolase_3"/>
    <property type="match status" value="1"/>
</dbReference>
<dbReference type="EMBL" id="BAHC01000171">
    <property type="protein sequence ID" value="GAB92358.1"/>
    <property type="molecule type" value="Genomic_DNA"/>
</dbReference>
<evidence type="ECO:0000256" key="1">
    <source>
        <dbReference type="ARBA" id="ARBA00022801"/>
    </source>
</evidence>
<dbReference type="SUPFAM" id="SSF53474">
    <property type="entry name" value="alpha/beta-Hydrolases"/>
    <property type="match status" value="1"/>
</dbReference>
<keyword evidence="1" id="KW-0378">Hydrolase</keyword>
<dbReference type="GO" id="GO:0016787">
    <property type="term" value="F:hydrolase activity"/>
    <property type="evidence" value="ECO:0007669"/>
    <property type="project" value="UniProtKB-KW"/>
</dbReference>
<organism evidence="3 4">
    <name type="scientific">Gordonia rhizosphera NBRC 16068</name>
    <dbReference type="NCBI Taxonomy" id="1108045"/>
    <lineage>
        <taxon>Bacteria</taxon>
        <taxon>Bacillati</taxon>
        <taxon>Actinomycetota</taxon>
        <taxon>Actinomycetes</taxon>
        <taxon>Mycobacteriales</taxon>
        <taxon>Gordoniaceae</taxon>
        <taxon>Gordonia</taxon>
    </lineage>
</organism>
<protein>
    <submittedName>
        <fullName evidence="3">Heroin esterase</fullName>
    </submittedName>
</protein>
<reference evidence="3 4" key="1">
    <citation type="submission" date="2012-08" db="EMBL/GenBank/DDBJ databases">
        <title>Whole genome shotgun sequence of Gordonia rhizosphera NBRC 16068.</title>
        <authorList>
            <person name="Takarada H."/>
            <person name="Isaki S."/>
            <person name="Hosoyama A."/>
            <person name="Tsuchikane K."/>
            <person name="Katsumata H."/>
            <person name="Baba S."/>
            <person name="Ohji S."/>
            <person name="Yamazaki S."/>
            <person name="Fujita N."/>
        </authorList>
    </citation>
    <scope>NUCLEOTIDE SEQUENCE [LARGE SCALE GENOMIC DNA]</scope>
    <source>
        <strain evidence="3 4">NBRC 16068</strain>
    </source>
</reference>
<comment type="caution">
    <text evidence="3">The sequence shown here is derived from an EMBL/GenBank/DDBJ whole genome shotgun (WGS) entry which is preliminary data.</text>
</comment>
<dbReference type="OrthoDB" id="3181909at2"/>
<dbReference type="RefSeq" id="WP_006336677.1">
    <property type="nucleotide sequence ID" value="NZ_BAHC01000171.1"/>
</dbReference>
<accession>K6V832</accession>
<sequence length="327" mass="35725">MGIPLHRIEPAVRERLDQLPHWDNSSVDALRASQRSVEGPPAPVDPRVTREDVVLRGWDGRPDVRVRWYRPVAGQGNLPCLIYLHGGGYVLGSIEANDDRLDLMAATLGCAIASVDWRLAPEHPYPAGLDDAESVWRHLSGPDQDSGIDRSRIVVGGASAGAGLAAALCLRLRDLGEVQPILQLLIYPMIDNRHEHVSMREYCTDDPGHPGLWHAAAQRLCWSSYLKNVPAENVPATAVPARAESLTGLAPAFIGVGDVDPYRDEDVEYARRLAEAGVPVELHVYPGVIHGGLIARPYTPRTKQFLRDVHQALAGAFRPGSPHPLIE</sequence>
<dbReference type="Gene3D" id="3.40.50.1820">
    <property type="entry name" value="alpha/beta hydrolase"/>
    <property type="match status" value="1"/>
</dbReference>
<dbReference type="InterPro" id="IPR029058">
    <property type="entry name" value="AB_hydrolase_fold"/>
</dbReference>
<dbReference type="InterPro" id="IPR013094">
    <property type="entry name" value="AB_hydrolase_3"/>
</dbReference>